<dbReference type="InterPro" id="IPR041013">
    <property type="entry name" value="AOC-like"/>
</dbReference>
<gene>
    <name evidence="3" type="ORF">FCI23_02050</name>
</gene>
<feature type="signal peptide" evidence="1">
    <location>
        <begin position="1"/>
        <end position="39"/>
    </location>
</feature>
<dbReference type="InterPro" id="IPR006311">
    <property type="entry name" value="TAT_signal"/>
</dbReference>
<protein>
    <recommendedName>
        <fullName evidence="2">Allene oxide cyclase barrel-like domain-containing protein</fullName>
    </recommendedName>
</protein>
<comment type="caution">
    <text evidence="3">The sequence shown here is derived from an EMBL/GenBank/DDBJ whole genome shotgun (WGS) entry which is preliminary data.</text>
</comment>
<evidence type="ECO:0000259" key="2">
    <source>
        <dbReference type="Pfam" id="PF18678"/>
    </source>
</evidence>
<dbReference type="Proteomes" id="UP000305778">
    <property type="component" value="Unassembled WGS sequence"/>
</dbReference>
<evidence type="ECO:0000313" key="4">
    <source>
        <dbReference type="Proteomes" id="UP000305778"/>
    </source>
</evidence>
<dbReference type="Pfam" id="PF18678">
    <property type="entry name" value="AOC_like"/>
    <property type="match status" value="1"/>
</dbReference>
<evidence type="ECO:0000256" key="1">
    <source>
        <dbReference type="SAM" id="SignalP"/>
    </source>
</evidence>
<dbReference type="RefSeq" id="WP_136721650.1">
    <property type="nucleotide sequence ID" value="NZ_SUMC01000001.1"/>
</dbReference>
<feature type="domain" description="Allene oxide cyclase barrel-like" evidence="2">
    <location>
        <begin position="52"/>
        <end position="153"/>
    </location>
</feature>
<dbReference type="GO" id="GO:0016853">
    <property type="term" value="F:isomerase activity"/>
    <property type="evidence" value="ECO:0007669"/>
    <property type="project" value="InterPro"/>
</dbReference>
<dbReference type="AlphaFoldDB" id="A0A4U0SXK6"/>
<reference evidence="3 4" key="1">
    <citation type="submission" date="2019-04" db="EMBL/GenBank/DDBJ databases">
        <title>Streptomyces oryziradicis sp. nov., a novel actinomycete isolated from rhizosphere soil of rice (Oryza sativa L.).</title>
        <authorList>
            <person name="Li C."/>
        </authorList>
    </citation>
    <scope>NUCLEOTIDE SEQUENCE [LARGE SCALE GENOMIC DNA]</scope>
    <source>
        <strain evidence="3 4">NEAU-C40</strain>
    </source>
</reference>
<keyword evidence="4" id="KW-1185">Reference proteome</keyword>
<dbReference type="Gene3D" id="2.40.480.10">
    <property type="entry name" value="Allene oxide cyclase-like"/>
    <property type="match status" value="1"/>
</dbReference>
<dbReference type="PROSITE" id="PS51318">
    <property type="entry name" value="TAT"/>
    <property type="match status" value="1"/>
</dbReference>
<proteinExistence type="predicted"/>
<name>A0A4U0SXK6_9ACTN</name>
<accession>A0A4U0SXK6</accession>
<organism evidence="3 4">
    <name type="scientific">Actinacidiphila oryziradicis</name>
    <dbReference type="NCBI Taxonomy" id="2571141"/>
    <lineage>
        <taxon>Bacteria</taxon>
        <taxon>Bacillati</taxon>
        <taxon>Actinomycetota</taxon>
        <taxon>Actinomycetes</taxon>
        <taxon>Kitasatosporales</taxon>
        <taxon>Streptomycetaceae</taxon>
        <taxon>Actinacidiphila</taxon>
    </lineage>
</organism>
<dbReference type="InterPro" id="IPR044859">
    <property type="entry name" value="Allene_oxi_cyc_Dirigent"/>
</dbReference>
<dbReference type="GO" id="GO:0017000">
    <property type="term" value="P:antibiotic biosynthetic process"/>
    <property type="evidence" value="ECO:0007669"/>
    <property type="project" value="InterPro"/>
</dbReference>
<sequence length="167" mass="17230">MAVFFRTRRTARTAAAVSAAALVAAGAAVSAFVLQPAQAAPAPGAAHELTLTAVKQVDTQPARIAVGDSWVTYLKVYDDHGAKVGDGSARCSAVLVTRNGAITQCQRVLRTADGDLALSAMIDRFGSGPFKDKSAVVGGTGRYAGASGEAQVVMDGRKVSFRIRLAH</sequence>
<keyword evidence="1" id="KW-0732">Signal</keyword>
<feature type="chain" id="PRO_5020782612" description="Allene oxide cyclase barrel-like domain-containing protein" evidence="1">
    <location>
        <begin position="40"/>
        <end position="167"/>
    </location>
</feature>
<evidence type="ECO:0000313" key="3">
    <source>
        <dbReference type="EMBL" id="TKA13491.1"/>
    </source>
</evidence>
<dbReference type="EMBL" id="SUMC01000001">
    <property type="protein sequence ID" value="TKA13491.1"/>
    <property type="molecule type" value="Genomic_DNA"/>
</dbReference>
<dbReference type="OrthoDB" id="4221205at2"/>